<dbReference type="InterPro" id="IPR036249">
    <property type="entry name" value="Thioredoxin-like_sf"/>
</dbReference>
<feature type="signal peptide" evidence="2">
    <location>
        <begin position="1"/>
        <end position="27"/>
    </location>
</feature>
<sequence length="166" mass="18850">MRKEHCNKLLIVGLLIITCCLTTEAYANNSVGEKASEFTIMTVGGEQIKLSNYKGKVMVLNFWTTWCTYCQEEMQELIDFTNEVKSLDINVIAINVTNTERSKKAVEQFVNSIEIPFEIGLDEDGEITKDYRVIGIPTTFIIDKGGRVKKILYGPITKELLMKEIK</sequence>
<dbReference type="EMBL" id="JAUSTZ010000007">
    <property type="protein sequence ID" value="MDQ0226884.1"/>
    <property type="molecule type" value="Genomic_DNA"/>
</dbReference>
<accession>A0ABT9Z3P9</accession>
<dbReference type="SUPFAM" id="SSF52833">
    <property type="entry name" value="Thioredoxin-like"/>
    <property type="match status" value="1"/>
</dbReference>
<dbReference type="Proteomes" id="UP001232245">
    <property type="component" value="Unassembled WGS sequence"/>
</dbReference>
<organism evidence="4 5">
    <name type="scientific">Metabacillus niabensis</name>
    <dbReference type="NCBI Taxonomy" id="324854"/>
    <lineage>
        <taxon>Bacteria</taxon>
        <taxon>Bacillati</taxon>
        <taxon>Bacillota</taxon>
        <taxon>Bacilli</taxon>
        <taxon>Bacillales</taxon>
        <taxon>Bacillaceae</taxon>
        <taxon>Metabacillus</taxon>
    </lineage>
</organism>
<dbReference type="PANTHER" id="PTHR42852">
    <property type="entry name" value="THIOL:DISULFIDE INTERCHANGE PROTEIN DSBE"/>
    <property type="match status" value="1"/>
</dbReference>
<gene>
    <name evidence="4" type="ORF">J2S02_003229</name>
</gene>
<dbReference type="InterPro" id="IPR017937">
    <property type="entry name" value="Thioredoxin_CS"/>
</dbReference>
<dbReference type="InterPro" id="IPR013766">
    <property type="entry name" value="Thioredoxin_domain"/>
</dbReference>
<evidence type="ECO:0000256" key="1">
    <source>
        <dbReference type="ARBA" id="ARBA00023157"/>
    </source>
</evidence>
<protein>
    <submittedName>
        <fullName evidence="4">Peroxiredoxin</fullName>
    </submittedName>
</protein>
<dbReference type="InterPro" id="IPR000866">
    <property type="entry name" value="AhpC/TSA"/>
</dbReference>
<dbReference type="PROSITE" id="PS00194">
    <property type="entry name" value="THIOREDOXIN_1"/>
    <property type="match status" value="1"/>
</dbReference>
<dbReference type="PANTHER" id="PTHR42852:SF17">
    <property type="entry name" value="THIOREDOXIN-LIKE PROTEIN HI_1115"/>
    <property type="match status" value="1"/>
</dbReference>
<name>A0ABT9Z3P9_9BACI</name>
<feature type="chain" id="PRO_5045252074" evidence="2">
    <location>
        <begin position="28"/>
        <end position="166"/>
    </location>
</feature>
<proteinExistence type="predicted"/>
<dbReference type="RefSeq" id="WP_170944498.1">
    <property type="nucleotide sequence ID" value="NZ_CADEPK010000215.1"/>
</dbReference>
<reference evidence="4 5" key="1">
    <citation type="submission" date="2023-07" db="EMBL/GenBank/DDBJ databases">
        <title>Genomic Encyclopedia of Type Strains, Phase IV (KMG-IV): sequencing the most valuable type-strain genomes for metagenomic binning, comparative biology and taxonomic classification.</title>
        <authorList>
            <person name="Goeker M."/>
        </authorList>
    </citation>
    <scope>NUCLEOTIDE SEQUENCE [LARGE SCALE GENOMIC DNA]</scope>
    <source>
        <strain evidence="4 5">DSM 17723</strain>
    </source>
</reference>
<feature type="domain" description="Thioredoxin" evidence="3">
    <location>
        <begin position="29"/>
        <end position="166"/>
    </location>
</feature>
<evidence type="ECO:0000313" key="4">
    <source>
        <dbReference type="EMBL" id="MDQ0226884.1"/>
    </source>
</evidence>
<keyword evidence="5" id="KW-1185">Reference proteome</keyword>
<dbReference type="InterPro" id="IPR050553">
    <property type="entry name" value="Thioredoxin_ResA/DsbE_sf"/>
</dbReference>
<keyword evidence="2" id="KW-0732">Signal</keyword>
<dbReference type="CDD" id="cd02966">
    <property type="entry name" value="TlpA_like_family"/>
    <property type="match status" value="1"/>
</dbReference>
<keyword evidence="1" id="KW-1015">Disulfide bond</keyword>
<evidence type="ECO:0000259" key="3">
    <source>
        <dbReference type="PROSITE" id="PS51352"/>
    </source>
</evidence>
<dbReference type="Pfam" id="PF00578">
    <property type="entry name" value="AhpC-TSA"/>
    <property type="match status" value="1"/>
</dbReference>
<evidence type="ECO:0000313" key="5">
    <source>
        <dbReference type="Proteomes" id="UP001232245"/>
    </source>
</evidence>
<dbReference type="PROSITE" id="PS51352">
    <property type="entry name" value="THIOREDOXIN_2"/>
    <property type="match status" value="1"/>
</dbReference>
<dbReference type="Gene3D" id="3.40.30.10">
    <property type="entry name" value="Glutaredoxin"/>
    <property type="match status" value="1"/>
</dbReference>
<evidence type="ECO:0000256" key="2">
    <source>
        <dbReference type="SAM" id="SignalP"/>
    </source>
</evidence>
<comment type="caution">
    <text evidence="4">The sequence shown here is derived from an EMBL/GenBank/DDBJ whole genome shotgun (WGS) entry which is preliminary data.</text>
</comment>